<dbReference type="AlphaFoldDB" id="A0A563VW84"/>
<dbReference type="Gene3D" id="6.10.140.1990">
    <property type="match status" value="1"/>
</dbReference>
<feature type="domain" description="Multidrug resistance protein MdtA-like alpha-helical hairpin" evidence="3">
    <location>
        <begin position="150"/>
        <end position="212"/>
    </location>
</feature>
<feature type="coiled-coil region" evidence="2">
    <location>
        <begin position="129"/>
        <end position="243"/>
    </location>
</feature>
<dbReference type="PROSITE" id="PS51257">
    <property type="entry name" value="PROKAR_LIPOPROTEIN"/>
    <property type="match status" value="1"/>
</dbReference>
<evidence type="ECO:0000259" key="3">
    <source>
        <dbReference type="Pfam" id="PF25876"/>
    </source>
</evidence>
<organism evidence="5 6">
    <name type="scientific">Hyella patelloides LEGE 07179</name>
    <dbReference type="NCBI Taxonomy" id="945734"/>
    <lineage>
        <taxon>Bacteria</taxon>
        <taxon>Bacillati</taxon>
        <taxon>Cyanobacteriota</taxon>
        <taxon>Cyanophyceae</taxon>
        <taxon>Pleurocapsales</taxon>
        <taxon>Hyellaceae</taxon>
        <taxon>Hyella</taxon>
    </lineage>
</organism>
<reference evidence="5 6" key="1">
    <citation type="submission" date="2019-01" db="EMBL/GenBank/DDBJ databases">
        <authorList>
            <person name="Brito A."/>
        </authorList>
    </citation>
    <scope>NUCLEOTIDE SEQUENCE [LARGE SCALE GENOMIC DNA]</scope>
    <source>
        <strain evidence="5">1</strain>
    </source>
</reference>
<sequence>MSEQKTFQSKSIVTFRHISAKAIAITLLSLGVSSCGGGQEQANLPQAIAVQLKTLESATVIDSSEYVGTLQARDRVSLAPRIEGRILEIFVSQGDRVSRGDPIASFEPTQEQENVNAATQSVNVERARLGQTQAELSTAEANRAAAAAQVESARADLQELEAEVELAQINIERTKMLVEGGAVAQQDLDDDNRDLKSSLAQRNSRKETLNAAIESLQAAERQVEQSRANIDSQNAIIRRTEAELGSISQNLAFNTINAPIDGIVGSFDDNKVGDYVSVGEELTTITNNQSFDLNINIPVEYRDRAQNRTVSRNY</sequence>
<dbReference type="InterPro" id="IPR058624">
    <property type="entry name" value="MdtA-like_HH"/>
</dbReference>
<dbReference type="EMBL" id="CAACVJ010000290">
    <property type="protein sequence ID" value="VEP15676.1"/>
    <property type="molecule type" value="Genomic_DNA"/>
</dbReference>
<proteinExistence type="predicted"/>
<dbReference type="SUPFAM" id="SSF111369">
    <property type="entry name" value="HlyD-like secretion proteins"/>
    <property type="match status" value="2"/>
</dbReference>
<gene>
    <name evidence="5" type="ORF">H1P_360011</name>
</gene>
<dbReference type="InterPro" id="IPR030190">
    <property type="entry name" value="MacA_alpha-hairpin_sf"/>
</dbReference>
<dbReference type="PANTHER" id="PTHR30469:SF39">
    <property type="entry name" value="SLL0180 PROTEIN"/>
    <property type="match status" value="1"/>
</dbReference>
<dbReference type="GO" id="GO:0030313">
    <property type="term" value="C:cell envelope"/>
    <property type="evidence" value="ECO:0007669"/>
    <property type="project" value="UniProtKB-SubCell"/>
</dbReference>
<dbReference type="GO" id="GO:1990281">
    <property type="term" value="C:efflux pump complex"/>
    <property type="evidence" value="ECO:0007669"/>
    <property type="project" value="TreeGrafter"/>
</dbReference>
<evidence type="ECO:0000313" key="5">
    <source>
        <dbReference type="EMBL" id="VEP15676.1"/>
    </source>
</evidence>
<dbReference type="GO" id="GO:1990195">
    <property type="term" value="C:macrolide transmembrane transporter complex"/>
    <property type="evidence" value="ECO:0007669"/>
    <property type="project" value="InterPro"/>
</dbReference>
<evidence type="ECO:0000313" key="6">
    <source>
        <dbReference type="Proteomes" id="UP000320055"/>
    </source>
</evidence>
<dbReference type="GO" id="GO:1990961">
    <property type="term" value="P:xenobiotic detoxification by transmembrane export across the plasma membrane"/>
    <property type="evidence" value="ECO:0007669"/>
    <property type="project" value="InterPro"/>
</dbReference>
<dbReference type="Pfam" id="PF25876">
    <property type="entry name" value="HH_MFP_RND"/>
    <property type="match status" value="1"/>
</dbReference>
<dbReference type="PANTHER" id="PTHR30469">
    <property type="entry name" value="MULTIDRUG RESISTANCE PROTEIN MDTA"/>
    <property type="match status" value="1"/>
</dbReference>
<dbReference type="Pfam" id="PF25917">
    <property type="entry name" value="BSH_RND"/>
    <property type="match status" value="1"/>
</dbReference>
<dbReference type="InterPro" id="IPR058625">
    <property type="entry name" value="MdtA-like_BSH"/>
</dbReference>
<dbReference type="Proteomes" id="UP000320055">
    <property type="component" value="Unassembled WGS sequence"/>
</dbReference>
<evidence type="ECO:0000256" key="2">
    <source>
        <dbReference type="SAM" id="Coils"/>
    </source>
</evidence>
<evidence type="ECO:0000259" key="4">
    <source>
        <dbReference type="Pfam" id="PF25917"/>
    </source>
</evidence>
<protein>
    <submittedName>
        <fullName evidence="5">Efflux transporter, RND family, MFP subunit</fullName>
    </submittedName>
</protein>
<keyword evidence="1 2" id="KW-0175">Coiled coil</keyword>
<keyword evidence="6" id="KW-1185">Reference proteome</keyword>
<dbReference type="RefSeq" id="WP_246141512.1">
    <property type="nucleotide sequence ID" value="NZ_LR213796.1"/>
</dbReference>
<name>A0A563VW84_9CYAN</name>
<accession>A0A563VW84</accession>
<feature type="domain" description="Multidrug resistance protein MdtA-like barrel-sandwich hybrid" evidence="4">
    <location>
        <begin position="75"/>
        <end position="286"/>
    </location>
</feature>
<evidence type="ECO:0000256" key="1">
    <source>
        <dbReference type="ARBA" id="ARBA00023054"/>
    </source>
</evidence>
<dbReference type="Gene3D" id="2.40.50.100">
    <property type="match status" value="2"/>
</dbReference>
<dbReference type="Gene3D" id="2.40.30.170">
    <property type="match status" value="1"/>
</dbReference>
<dbReference type="GO" id="GO:0015562">
    <property type="term" value="F:efflux transmembrane transporter activity"/>
    <property type="evidence" value="ECO:0007669"/>
    <property type="project" value="TreeGrafter"/>
</dbReference>
<dbReference type="GO" id="GO:0019898">
    <property type="term" value="C:extrinsic component of membrane"/>
    <property type="evidence" value="ECO:0007669"/>
    <property type="project" value="InterPro"/>
</dbReference>
<dbReference type="Gene3D" id="1.10.287.470">
    <property type="entry name" value="Helix hairpin bin"/>
    <property type="match status" value="2"/>
</dbReference>